<name>A0ACB7Z5U8_9ERIC</name>
<organism evidence="1 2">
    <name type="scientific">Vaccinium darrowii</name>
    <dbReference type="NCBI Taxonomy" id="229202"/>
    <lineage>
        <taxon>Eukaryota</taxon>
        <taxon>Viridiplantae</taxon>
        <taxon>Streptophyta</taxon>
        <taxon>Embryophyta</taxon>
        <taxon>Tracheophyta</taxon>
        <taxon>Spermatophyta</taxon>
        <taxon>Magnoliopsida</taxon>
        <taxon>eudicotyledons</taxon>
        <taxon>Gunneridae</taxon>
        <taxon>Pentapetalae</taxon>
        <taxon>asterids</taxon>
        <taxon>Ericales</taxon>
        <taxon>Ericaceae</taxon>
        <taxon>Vaccinioideae</taxon>
        <taxon>Vaccinieae</taxon>
        <taxon>Vaccinium</taxon>
    </lineage>
</organism>
<keyword evidence="2" id="KW-1185">Reference proteome</keyword>
<evidence type="ECO:0000313" key="1">
    <source>
        <dbReference type="EMBL" id="KAH7861155.1"/>
    </source>
</evidence>
<comment type="caution">
    <text evidence="1">The sequence shown here is derived from an EMBL/GenBank/DDBJ whole genome shotgun (WGS) entry which is preliminary data.</text>
</comment>
<proteinExistence type="predicted"/>
<dbReference type="EMBL" id="CM037154">
    <property type="protein sequence ID" value="KAH7861155.1"/>
    <property type="molecule type" value="Genomic_DNA"/>
</dbReference>
<gene>
    <name evidence="1" type="ORF">Vadar_022262</name>
</gene>
<accession>A0ACB7Z5U8</accession>
<dbReference type="Proteomes" id="UP000828048">
    <property type="component" value="Chromosome 4"/>
</dbReference>
<sequence>MLIVGLWIPALLLREKLELLRANEKGHSFVCDTDKISLESTIDGQQWSQIVMNQLNQIHAHTLRTGIDFTKFLIPKLLELPNIQHAHHLFDLIPNPTVFCYNKFIQGYSSNGSYHQCLSLYTRMCFHGCSPDQYSFTFLFPVCASLSWPYHGRTLHSHFLKLGFEFDIFALTALVDMYAKLDLLASARQLFSEMTVRDVPAWNSIIAGYARCGDMEGALEMFRAMPARNVISWTTMISGYSQIGQYQKALDAFLEMEREKGVRPNEVTIASVLPACANLGALEIGQRIEGYARERGYFANMFVCNAILEMYSRCGSIDRAQRVFDEIGSRRDVCSWNSMIMGLAVHGKSNEALQFFHEMLGEGTAPDDVTFVGVLMACTHGGMVVRGRKIFQSMKQNFSIIPKLEHYGCMVDLLGRAGELHGAYDLIRSMTMKPDSVVWGALLGACSFHGHVELAEKAAQSLFELEPWNPGNYVILSNIYALAGKWNGVAKLRKMMKGGRITKAAGYSFIEEGGRMHKFSVEDRSHPRSVEIYNLLDDVSALMKLIGNTTNLDGIVEESWILQFSKRF</sequence>
<reference evidence="1 2" key="1">
    <citation type="journal article" date="2021" name="Hortic Res">
        <title>High-quality reference genome and annotation aids understanding of berry development for evergreen blueberry (Vaccinium darrowii).</title>
        <authorList>
            <person name="Yu J."/>
            <person name="Hulse-Kemp A.M."/>
            <person name="Babiker E."/>
            <person name="Staton M."/>
        </authorList>
    </citation>
    <scope>NUCLEOTIDE SEQUENCE [LARGE SCALE GENOMIC DNA]</scope>
    <source>
        <strain evidence="2">cv. NJ 8807/NJ 8810</strain>
        <tissue evidence="1">Young leaf</tissue>
    </source>
</reference>
<protein>
    <submittedName>
        <fullName evidence="1">Uncharacterized protein</fullName>
    </submittedName>
</protein>
<evidence type="ECO:0000313" key="2">
    <source>
        <dbReference type="Proteomes" id="UP000828048"/>
    </source>
</evidence>